<dbReference type="EMBL" id="GBXM01047004">
    <property type="protein sequence ID" value="JAH61573.1"/>
    <property type="molecule type" value="Transcribed_RNA"/>
</dbReference>
<evidence type="ECO:0000313" key="1">
    <source>
        <dbReference type="EMBL" id="JAH61573.1"/>
    </source>
</evidence>
<sequence length="24" mass="2799">MQKKKILVSQARGTILCTYRVPHQ</sequence>
<organism evidence="1">
    <name type="scientific">Anguilla anguilla</name>
    <name type="common">European freshwater eel</name>
    <name type="synonym">Muraena anguilla</name>
    <dbReference type="NCBI Taxonomy" id="7936"/>
    <lineage>
        <taxon>Eukaryota</taxon>
        <taxon>Metazoa</taxon>
        <taxon>Chordata</taxon>
        <taxon>Craniata</taxon>
        <taxon>Vertebrata</taxon>
        <taxon>Euteleostomi</taxon>
        <taxon>Actinopterygii</taxon>
        <taxon>Neopterygii</taxon>
        <taxon>Teleostei</taxon>
        <taxon>Anguilliformes</taxon>
        <taxon>Anguillidae</taxon>
        <taxon>Anguilla</taxon>
    </lineage>
</organism>
<reference evidence="1" key="1">
    <citation type="submission" date="2014-11" db="EMBL/GenBank/DDBJ databases">
        <authorList>
            <person name="Amaro Gonzalez C."/>
        </authorList>
    </citation>
    <scope>NUCLEOTIDE SEQUENCE</scope>
</reference>
<dbReference type="AlphaFoldDB" id="A0A0E9U9D1"/>
<accession>A0A0E9U9D1</accession>
<reference evidence="1" key="2">
    <citation type="journal article" date="2015" name="Fish Shellfish Immunol.">
        <title>Early steps in the European eel (Anguilla anguilla)-Vibrio vulnificus interaction in the gills: Role of the RtxA13 toxin.</title>
        <authorList>
            <person name="Callol A."/>
            <person name="Pajuelo D."/>
            <person name="Ebbesson L."/>
            <person name="Teles M."/>
            <person name="MacKenzie S."/>
            <person name="Amaro C."/>
        </authorList>
    </citation>
    <scope>NUCLEOTIDE SEQUENCE</scope>
</reference>
<protein>
    <submittedName>
        <fullName evidence="1">Uncharacterized protein</fullName>
    </submittedName>
</protein>
<name>A0A0E9U9D1_ANGAN</name>
<dbReference type="EMBL" id="GBXM01052390">
    <property type="protein sequence ID" value="JAH56187.1"/>
    <property type="molecule type" value="Transcribed_RNA"/>
</dbReference>
<proteinExistence type="predicted"/>